<protein>
    <submittedName>
        <fullName evidence="2">Uncharacterized protein</fullName>
    </submittedName>
</protein>
<dbReference type="EMBL" id="MN738832">
    <property type="protein sequence ID" value="QHT38659.1"/>
    <property type="molecule type" value="Genomic_DNA"/>
</dbReference>
<feature type="region of interest" description="Disordered" evidence="1">
    <location>
        <begin position="18"/>
        <end position="38"/>
    </location>
</feature>
<reference evidence="2" key="1">
    <citation type="journal article" date="2020" name="Nature">
        <title>Giant virus diversity and host interactions through global metagenomics.</title>
        <authorList>
            <person name="Schulz F."/>
            <person name="Roux S."/>
            <person name="Paez-Espino D."/>
            <person name="Jungbluth S."/>
            <person name="Walsh D.A."/>
            <person name="Denef V.J."/>
            <person name="McMahon K.D."/>
            <person name="Konstantinidis K.T."/>
            <person name="Eloe-Fadrosh E.A."/>
            <person name="Kyrpides N.C."/>
            <person name="Woyke T."/>
        </authorList>
    </citation>
    <scope>NUCLEOTIDE SEQUENCE</scope>
    <source>
        <strain evidence="2">GVMAG-S-ERX556106-38</strain>
    </source>
</reference>
<proteinExistence type="predicted"/>
<sequence length="345" mass="39897">MTTMLSQLYYNTPLITSNSDNSTSSASSSQNLETSSSSNLISIPTRPLQEFVYPDTPDYYRDYSFVDRLSIIDPHVEDSLEKRKLDALEHKHNSSRYTKSEIYKQIATGTWRYKKVYGTESSSTTRTNPNVHNLIRVDKEKNVINEKYVDIIPDTVTSLPRTQQMTSISNIIHYDTMLKSNSYSKKDNTTLYFPLVANRVYPEKPVVLDGGILYSGTTFDPTVDRELQVPRDYKIRERVIIEESLAELFVVNAVETYTEEEINEAYNKSVRDVYSYMSSWEKEEFIKTAGYYFDTLADKYNKMSSTGPQLASTYLAGNYDYDTDKRGFNYEGFIYRIFYLAGERV</sequence>
<organism evidence="2">
    <name type="scientific">viral metagenome</name>
    <dbReference type="NCBI Taxonomy" id="1070528"/>
    <lineage>
        <taxon>unclassified sequences</taxon>
        <taxon>metagenomes</taxon>
        <taxon>organismal metagenomes</taxon>
    </lineage>
</organism>
<name>A0A6C0FDL7_9ZZZZ</name>
<evidence type="ECO:0000256" key="1">
    <source>
        <dbReference type="SAM" id="MobiDB-lite"/>
    </source>
</evidence>
<evidence type="ECO:0000313" key="2">
    <source>
        <dbReference type="EMBL" id="QHT38659.1"/>
    </source>
</evidence>
<dbReference type="AlphaFoldDB" id="A0A6C0FDL7"/>
<accession>A0A6C0FDL7</accession>